<gene>
    <name evidence="9" type="ORF">BB561_002141</name>
</gene>
<organism evidence="9 10">
    <name type="scientific">Smittium simulii</name>
    <dbReference type="NCBI Taxonomy" id="133385"/>
    <lineage>
        <taxon>Eukaryota</taxon>
        <taxon>Fungi</taxon>
        <taxon>Fungi incertae sedis</taxon>
        <taxon>Zoopagomycota</taxon>
        <taxon>Kickxellomycotina</taxon>
        <taxon>Harpellomycetes</taxon>
        <taxon>Harpellales</taxon>
        <taxon>Legeriomycetaceae</taxon>
        <taxon>Smittium</taxon>
    </lineage>
</organism>
<comment type="similarity">
    <text evidence="5">Belongs to the PUF3 family.</text>
</comment>
<dbReference type="PANTHER" id="PTHR12537:SF12">
    <property type="entry name" value="MATERNAL PROTEIN PUMILIO"/>
    <property type="match status" value="1"/>
</dbReference>
<dbReference type="STRING" id="133385.A0A2T9YRG3"/>
<dbReference type="InterPro" id="IPR016024">
    <property type="entry name" value="ARM-type_fold"/>
</dbReference>
<dbReference type="InterPro" id="IPR011989">
    <property type="entry name" value="ARM-like"/>
</dbReference>
<comment type="caution">
    <text evidence="9">The sequence shown here is derived from an EMBL/GenBank/DDBJ whole genome shotgun (WGS) entry which is preliminary data.</text>
</comment>
<evidence type="ECO:0000313" key="9">
    <source>
        <dbReference type="EMBL" id="PVU94953.1"/>
    </source>
</evidence>
<name>A0A2T9YRG3_9FUNG</name>
<dbReference type="GO" id="GO:0005737">
    <property type="term" value="C:cytoplasm"/>
    <property type="evidence" value="ECO:0007669"/>
    <property type="project" value="UniProtKB-SubCell"/>
</dbReference>
<evidence type="ECO:0000256" key="5">
    <source>
        <dbReference type="ARBA" id="ARBA00060736"/>
    </source>
</evidence>
<dbReference type="OrthoDB" id="668540at2759"/>
<dbReference type="SUPFAM" id="SSF48371">
    <property type="entry name" value="ARM repeat"/>
    <property type="match status" value="1"/>
</dbReference>
<feature type="repeat" description="Pumilio" evidence="7">
    <location>
        <begin position="799"/>
        <end position="834"/>
    </location>
</feature>
<feature type="repeat" description="Pumilio" evidence="7">
    <location>
        <begin position="835"/>
        <end position="870"/>
    </location>
</feature>
<evidence type="ECO:0000256" key="1">
    <source>
        <dbReference type="ARBA" id="ARBA00004496"/>
    </source>
</evidence>
<dbReference type="AlphaFoldDB" id="A0A2T9YRG3"/>
<evidence type="ECO:0000313" key="10">
    <source>
        <dbReference type="Proteomes" id="UP000245383"/>
    </source>
</evidence>
<evidence type="ECO:0000256" key="4">
    <source>
        <dbReference type="ARBA" id="ARBA00022884"/>
    </source>
</evidence>
<feature type="repeat" description="Pumilio" evidence="7">
    <location>
        <begin position="763"/>
        <end position="798"/>
    </location>
</feature>
<accession>A0A2T9YRG3</accession>
<feature type="repeat" description="Pumilio" evidence="7">
    <location>
        <begin position="943"/>
        <end position="978"/>
    </location>
</feature>
<dbReference type="CDD" id="cd07920">
    <property type="entry name" value="Pumilio"/>
    <property type="match status" value="1"/>
</dbReference>
<evidence type="ECO:0000256" key="7">
    <source>
        <dbReference type="PROSITE-ProRule" id="PRU00317"/>
    </source>
</evidence>
<proteinExistence type="inferred from homology"/>
<dbReference type="Pfam" id="PF00806">
    <property type="entry name" value="PUF"/>
    <property type="match status" value="8"/>
</dbReference>
<keyword evidence="3" id="KW-0677">Repeat</keyword>
<feature type="repeat" description="Pumilio" evidence="7">
    <location>
        <begin position="871"/>
        <end position="906"/>
    </location>
</feature>
<comment type="subcellular location">
    <subcellularLocation>
        <location evidence="1">Cytoplasm</location>
    </subcellularLocation>
</comment>
<sequence length="1102" mass="124259">METGDTTRYNTRNSPIVSLSNKAASRFFADSNNYSYSSPKITESSDVKIGLNKEHEANTEHNSQGWQALFHTQNQQLLSNSFSEQRSNLAQDVSNSPFKNQVQPRSIYKNNDLNHSKDSNSNIYSESDLFFSTRSDLVNVNPLPNISAKQDSRFFVSRSLLEIDEFASQDLRANNPSSSYQHNPTTIDLNLSNSVKDISTKYHNNSNVLSNDINSQILVNSIVDSDGESKIGDSSKIKHCSNSSANFKNIKKITNFHPNSASSHLRSVSTPPKRFPNSHSFNENFNTVGHLSQHLSNVSLNEPTLQKVNFGAQNHKSEYYPSVNSHVDALGVDNGNLQAIDPNLWYQNHKPNTINNQHYTLLGSSSVYKDHDNFAYPMLYQNNNFQDENFLPYDMVDNGNDQALSVSAYSHPFGINSSVPKDNLWAERIEQPYFDPNNNHYQGQPPNLNSIHIQNQSLHNQNTSVIAPDTKNTNQILNQDQRFDNMNDKVQLLNVKLSKNQNANDKFNHASNNGYSKSKTVHAINNNIPRLSNKEYPFNQNIGINYNQSMAQNPYHSLNSNMMPSVASQQNSSIPSAANSNASYPILLQNSVSARYNQSAIIASEQDKKGDYFNFNQGYNVATPIPIQQPKYPQQNGFPTSDYHSIPQNMSFNSVPNANLANNKNMAMTPIGFNMISVNTSPLFSGSSANYNKSNTINSNETSEQTTRSSVLEEFRNSKTRKYELQDIRGYIVEFSTDQYGSRFIQQKLEICSAEDKLMVFQEILPHALHLMSDVFGNYVIQKFFDFGSAPQKHMLAIQMSNNILTLSLQMYGCRVVQKALEHVGVDLQTSIIRELDGYVLKCVKDQNGNHVIQKTIECVEASKIGFIINSFHGQVFQLATHPYGCRVIQRLFEHCSDEKTRSLLNELQKYIPGLVQDQYGNYVIQHILEHGNPTDRTMIINRIQGNILRLSKHKFASNVVEKCIAYGNPTERKTLINEVIQVRQDDTCGLVLMMKDQYANYVVQKMLDVVGEDQRAELLAVLQPHLTSLRRFTYGRHLINKVEALLSNKQIANANGAIDFSSQQQETNLNLSPTENCNIEKSLSSKVPQTNIDSLANILSS</sequence>
<protein>
    <recommendedName>
        <fullName evidence="6">Pumilio homology domain family member 3</fullName>
    </recommendedName>
</protein>
<dbReference type="PANTHER" id="PTHR12537">
    <property type="entry name" value="RNA BINDING PROTEIN PUMILIO-RELATED"/>
    <property type="match status" value="1"/>
</dbReference>
<reference evidence="9 10" key="1">
    <citation type="journal article" date="2018" name="MBio">
        <title>Comparative Genomics Reveals the Core Gene Toolbox for the Fungus-Insect Symbiosis.</title>
        <authorList>
            <person name="Wang Y."/>
            <person name="Stata M."/>
            <person name="Wang W."/>
            <person name="Stajich J.E."/>
            <person name="White M.M."/>
            <person name="Moncalvo J.M."/>
        </authorList>
    </citation>
    <scope>NUCLEOTIDE SEQUENCE [LARGE SCALE GENOMIC DNA]</scope>
    <source>
        <strain evidence="9 10">SWE-8-4</strain>
    </source>
</reference>
<dbReference type="InterPro" id="IPR033712">
    <property type="entry name" value="Pumilio_RNA-bd"/>
</dbReference>
<dbReference type="FunFam" id="1.25.10.10:FF:000004">
    <property type="entry name" value="Pumilio homolog 1 isoform 2"/>
    <property type="match status" value="1"/>
</dbReference>
<dbReference type="Gene3D" id="1.25.10.10">
    <property type="entry name" value="Leucine-rich Repeat Variant"/>
    <property type="match status" value="1"/>
</dbReference>
<dbReference type="EMBL" id="MBFR01000069">
    <property type="protein sequence ID" value="PVU94953.1"/>
    <property type="molecule type" value="Genomic_DNA"/>
</dbReference>
<keyword evidence="10" id="KW-1185">Reference proteome</keyword>
<feature type="repeat" description="Pumilio" evidence="7">
    <location>
        <begin position="727"/>
        <end position="762"/>
    </location>
</feature>
<feature type="repeat" description="Pumilio" evidence="7">
    <location>
        <begin position="907"/>
        <end position="942"/>
    </location>
</feature>
<keyword evidence="4" id="KW-0694">RNA-binding</keyword>
<dbReference type="InterPro" id="IPR033133">
    <property type="entry name" value="PUM-HD"/>
</dbReference>
<evidence type="ECO:0000259" key="8">
    <source>
        <dbReference type="PROSITE" id="PS50303"/>
    </source>
</evidence>
<feature type="repeat" description="Pumilio" evidence="7">
    <location>
        <begin position="982"/>
        <end position="1021"/>
    </location>
</feature>
<dbReference type="InterPro" id="IPR001313">
    <property type="entry name" value="Pumilio_RNA-bd_rpt"/>
</dbReference>
<evidence type="ECO:0000256" key="6">
    <source>
        <dbReference type="ARBA" id="ARBA00081811"/>
    </source>
</evidence>
<dbReference type="SMART" id="SM00025">
    <property type="entry name" value="Pumilio"/>
    <property type="match status" value="8"/>
</dbReference>
<keyword evidence="2" id="KW-0963">Cytoplasm</keyword>
<feature type="domain" description="PUM-HD" evidence="8">
    <location>
        <begin position="707"/>
        <end position="1047"/>
    </location>
</feature>
<evidence type="ECO:0000256" key="2">
    <source>
        <dbReference type="ARBA" id="ARBA00022490"/>
    </source>
</evidence>
<dbReference type="PROSITE" id="PS50302">
    <property type="entry name" value="PUM"/>
    <property type="match status" value="8"/>
</dbReference>
<dbReference type="Proteomes" id="UP000245383">
    <property type="component" value="Unassembled WGS sequence"/>
</dbReference>
<evidence type="ECO:0000256" key="3">
    <source>
        <dbReference type="ARBA" id="ARBA00022737"/>
    </source>
</evidence>
<dbReference type="PROSITE" id="PS50303">
    <property type="entry name" value="PUM_HD"/>
    <property type="match status" value="1"/>
</dbReference>
<dbReference type="GO" id="GO:0003730">
    <property type="term" value="F:mRNA 3'-UTR binding"/>
    <property type="evidence" value="ECO:0007669"/>
    <property type="project" value="TreeGrafter"/>
</dbReference>
<dbReference type="GO" id="GO:0000288">
    <property type="term" value="P:nuclear-transcribed mRNA catabolic process, deadenylation-dependent decay"/>
    <property type="evidence" value="ECO:0007669"/>
    <property type="project" value="TreeGrafter"/>
</dbReference>